<gene>
    <name evidence="2" type="ORF">CSSPJE1EN2_LOCUS20418</name>
</gene>
<proteinExistence type="predicted"/>
<sequence length="104" mass="11697">MEKLGACPSKTVDMSRDDGQVCGHMQGKPERASACVRDQPEHWGQENNFGHEQGGFLGIELERAEGALLLHDGEILAPDRELVSGCWKHTSWKPQVEQQESWKR</sequence>
<accession>A0ABP1BRF4</accession>
<name>A0ABP1BRF4_9BRYO</name>
<dbReference type="Proteomes" id="UP001497522">
    <property type="component" value="Chromosome 6"/>
</dbReference>
<dbReference type="EMBL" id="OZ023707">
    <property type="protein sequence ID" value="CAK9878632.1"/>
    <property type="molecule type" value="Genomic_DNA"/>
</dbReference>
<feature type="region of interest" description="Disordered" evidence="1">
    <location>
        <begin position="1"/>
        <end position="36"/>
    </location>
</feature>
<protein>
    <submittedName>
        <fullName evidence="2">Uncharacterized protein</fullName>
    </submittedName>
</protein>
<keyword evidence="3" id="KW-1185">Reference proteome</keyword>
<organism evidence="2 3">
    <name type="scientific">Sphagnum jensenii</name>
    <dbReference type="NCBI Taxonomy" id="128206"/>
    <lineage>
        <taxon>Eukaryota</taxon>
        <taxon>Viridiplantae</taxon>
        <taxon>Streptophyta</taxon>
        <taxon>Embryophyta</taxon>
        <taxon>Bryophyta</taxon>
        <taxon>Sphagnophytina</taxon>
        <taxon>Sphagnopsida</taxon>
        <taxon>Sphagnales</taxon>
        <taxon>Sphagnaceae</taxon>
        <taxon>Sphagnum</taxon>
    </lineage>
</organism>
<reference evidence="2" key="1">
    <citation type="submission" date="2024-03" db="EMBL/GenBank/DDBJ databases">
        <authorList>
            <consortium name="ELIXIR-Norway"/>
            <consortium name="Elixir Norway"/>
        </authorList>
    </citation>
    <scope>NUCLEOTIDE SEQUENCE</scope>
</reference>
<evidence type="ECO:0000256" key="1">
    <source>
        <dbReference type="SAM" id="MobiDB-lite"/>
    </source>
</evidence>
<evidence type="ECO:0000313" key="3">
    <source>
        <dbReference type="Proteomes" id="UP001497522"/>
    </source>
</evidence>
<evidence type="ECO:0000313" key="2">
    <source>
        <dbReference type="EMBL" id="CAK9878632.1"/>
    </source>
</evidence>